<feature type="domain" description="C2H2-type" evidence="9">
    <location>
        <begin position="120"/>
        <end position="147"/>
    </location>
</feature>
<dbReference type="SMART" id="SM00355">
    <property type="entry name" value="ZnF_C2H2"/>
    <property type="match status" value="1"/>
</dbReference>
<protein>
    <recommendedName>
        <fullName evidence="9">C2H2-type domain-containing protein</fullName>
    </recommendedName>
</protein>
<evidence type="ECO:0000256" key="1">
    <source>
        <dbReference type="ARBA" id="ARBA00004123"/>
    </source>
</evidence>
<dbReference type="Proteomes" id="UP001497623">
    <property type="component" value="Unassembled WGS sequence"/>
</dbReference>
<evidence type="ECO:0000313" key="11">
    <source>
        <dbReference type="Proteomes" id="UP001497623"/>
    </source>
</evidence>
<accession>A0AAV2R5Z9</accession>
<dbReference type="PANTHER" id="PTHR23226:SF416">
    <property type="entry name" value="FI01424P"/>
    <property type="match status" value="1"/>
</dbReference>
<dbReference type="SUPFAM" id="SSF57667">
    <property type="entry name" value="beta-beta-alpha zinc fingers"/>
    <property type="match status" value="2"/>
</dbReference>
<evidence type="ECO:0000256" key="8">
    <source>
        <dbReference type="PROSITE-ProRule" id="PRU00042"/>
    </source>
</evidence>
<sequence length="163" mass="19096">MDEVKVKEETNVIIEPIKVQPVEIKLEKEIEINEETLACTGKVIFIKHEKLVLIEHQIKPTEEKLFQYNLCDKDFSQLQNSHLKTQKSHTGKEPYQCNIAFLWNSHLKTHQRANTGEKPYQCNQCDKAFPHKSYLKTHQRTHTGEKPYKCNQCDKAFSQSNNL</sequence>
<evidence type="ECO:0000259" key="9">
    <source>
        <dbReference type="PROSITE" id="PS50157"/>
    </source>
</evidence>
<dbReference type="PANTHER" id="PTHR23226">
    <property type="entry name" value="ZINC FINGER AND SCAN DOMAIN-CONTAINING"/>
    <property type="match status" value="1"/>
</dbReference>
<keyword evidence="7" id="KW-0539">Nucleus</keyword>
<reference evidence="10 11" key="1">
    <citation type="submission" date="2024-05" db="EMBL/GenBank/DDBJ databases">
        <authorList>
            <person name="Wallberg A."/>
        </authorList>
    </citation>
    <scope>NUCLEOTIDE SEQUENCE [LARGE SCALE GENOMIC DNA]</scope>
</reference>
<comment type="caution">
    <text evidence="10">The sequence shown here is derived from an EMBL/GenBank/DDBJ whole genome shotgun (WGS) entry which is preliminary data.</text>
</comment>
<evidence type="ECO:0000256" key="5">
    <source>
        <dbReference type="ARBA" id="ARBA00022833"/>
    </source>
</evidence>
<keyword evidence="11" id="KW-1185">Reference proteome</keyword>
<dbReference type="GO" id="GO:0005634">
    <property type="term" value="C:nucleus"/>
    <property type="evidence" value="ECO:0007669"/>
    <property type="project" value="UniProtKB-SubCell"/>
</dbReference>
<evidence type="ECO:0000256" key="2">
    <source>
        <dbReference type="ARBA" id="ARBA00022723"/>
    </source>
</evidence>
<keyword evidence="3" id="KW-0677">Repeat</keyword>
<keyword evidence="2" id="KW-0479">Metal-binding</keyword>
<evidence type="ECO:0000256" key="4">
    <source>
        <dbReference type="ARBA" id="ARBA00022771"/>
    </source>
</evidence>
<dbReference type="GO" id="GO:0000978">
    <property type="term" value="F:RNA polymerase II cis-regulatory region sequence-specific DNA binding"/>
    <property type="evidence" value="ECO:0007669"/>
    <property type="project" value="TreeGrafter"/>
</dbReference>
<evidence type="ECO:0000256" key="3">
    <source>
        <dbReference type="ARBA" id="ARBA00022737"/>
    </source>
</evidence>
<dbReference type="PROSITE" id="PS00028">
    <property type="entry name" value="ZINC_FINGER_C2H2_1"/>
    <property type="match status" value="1"/>
</dbReference>
<dbReference type="Pfam" id="PF13465">
    <property type="entry name" value="zf-H2C2_2"/>
    <property type="match status" value="1"/>
</dbReference>
<dbReference type="FunFam" id="3.30.160.60:FF:000176">
    <property type="entry name" value="zinc finger protein 70"/>
    <property type="match status" value="1"/>
</dbReference>
<organism evidence="10 11">
    <name type="scientific">Meganyctiphanes norvegica</name>
    <name type="common">Northern krill</name>
    <name type="synonym">Thysanopoda norvegica</name>
    <dbReference type="NCBI Taxonomy" id="48144"/>
    <lineage>
        <taxon>Eukaryota</taxon>
        <taxon>Metazoa</taxon>
        <taxon>Ecdysozoa</taxon>
        <taxon>Arthropoda</taxon>
        <taxon>Crustacea</taxon>
        <taxon>Multicrustacea</taxon>
        <taxon>Malacostraca</taxon>
        <taxon>Eumalacostraca</taxon>
        <taxon>Eucarida</taxon>
        <taxon>Euphausiacea</taxon>
        <taxon>Euphausiidae</taxon>
        <taxon>Meganyctiphanes</taxon>
    </lineage>
</organism>
<dbReference type="FunFam" id="3.30.160.60:FF:002343">
    <property type="entry name" value="Zinc finger protein 33A"/>
    <property type="match status" value="1"/>
</dbReference>
<dbReference type="GO" id="GO:0000981">
    <property type="term" value="F:DNA-binding transcription factor activity, RNA polymerase II-specific"/>
    <property type="evidence" value="ECO:0007669"/>
    <property type="project" value="TreeGrafter"/>
</dbReference>
<dbReference type="EMBL" id="CAXKWB010015891">
    <property type="protein sequence ID" value="CAL4114731.1"/>
    <property type="molecule type" value="Genomic_DNA"/>
</dbReference>
<keyword evidence="6" id="KW-0238">DNA-binding</keyword>
<feature type="non-terminal residue" evidence="10">
    <location>
        <position position="163"/>
    </location>
</feature>
<dbReference type="GO" id="GO:0008270">
    <property type="term" value="F:zinc ion binding"/>
    <property type="evidence" value="ECO:0007669"/>
    <property type="project" value="UniProtKB-KW"/>
</dbReference>
<dbReference type="PROSITE" id="PS50157">
    <property type="entry name" value="ZINC_FINGER_C2H2_2"/>
    <property type="match status" value="3"/>
</dbReference>
<gene>
    <name evidence="10" type="ORF">MNOR_LOCUS20498</name>
</gene>
<evidence type="ECO:0000256" key="7">
    <source>
        <dbReference type="ARBA" id="ARBA00023242"/>
    </source>
</evidence>
<comment type="subcellular location">
    <subcellularLocation>
        <location evidence="1">Nucleus</location>
    </subcellularLocation>
</comment>
<dbReference type="AlphaFoldDB" id="A0AAV2R5Z9"/>
<feature type="domain" description="C2H2-type" evidence="9">
    <location>
        <begin position="148"/>
        <end position="163"/>
    </location>
</feature>
<evidence type="ECO:0000256" key="6">
    <source>
        <dbReference type="ARBA" id="ARBA00023125"/>
    </source>
</evidence>
<dbReference type="Gene3D" id="3.30.160.60">
    <property type="entry name" value="Classic Zinc Finger"/>
    <property type="match status" value="4"/>
</dbReference>
<keyword evidence="5" id="KW-0862">Zinc</keyword>
<dbReference type="InterPro" id="IPR013087">
    <property type="entry name" value="Znf_C2H2_type"/>
</dbReference>
<evidence type="ECO:0000313" key="10">
    <source>
        <dbReference type="EMBL" id="CAL4114731.1"/>
    </source>
</evidence>
<dbReference type="InterPro" id="IPR036236">
    <property type="entry name" value="Znf_C2H2_sf"/>
</dbReference>
<feature type="domain" description="C2H2-type" evidence="9">
    <location>
        <begin position="96"/>
        <end position="119"/>
    </location>
</feature>
<keyword evidence="4 8" id="KW-0863">Zinc-finger</keyword>
<name>A0AAV2R5Z9_MEGNR</name>
<proteinExistence type="predicted"/>